<dbReference type="PANTHER" id="PTHR22617">
    <property type="entry name" value="CHEMOTAXIS SENSOR HISTIDINE KINASE-RELATED"/>
    <property type="match status" value="1"/>
</dbReference>
<dbReference type="PANTHER" id="PTHR22617:SF45">
    <property type="entry name" value="CHEMOTAXIS PROTEIN CHEW"/>
    <property type="match status" value="1"/>
</dbReference>
<dbReference type="Proteomes" id="UP001143330">
    <property type="component" value="Unassembled WGS sequence"/>
</dbReference>
<gene>
    <name evidence="6" type="ORF">GCM10017653_03920</name>
</gene>
<proteinExistence type="predicted"/>
<evidence type="ECO:0000256" key="1">
    <source>
        <dbReference type="ARBA" id="ARBA00004496"/>
    </source>
</evidence>
<dbReference type="GO" id="GO:0006935">
    <property type="term" value="P:chemotaxis"/>
    <property type="evidence" value="ECO:0007669"/>
    <property type="project" value="InterPro"/>
</dbReference>
<dbReference type="InterPro" id="IPR002545">
    <property type="entry name" value="CheW-lke_dom"/>
</dbReference>
<reference evidence="6" key="2">
    <citation type="submission" date="2023-01" db="EMBL/GenBank/DDBJ databases">
        <authorList>
            <person name="Sun Q."/>
            <person name="Evtushenko L."/>
        </authorList>
    </citation>
    <scope>NUCLEOTIDE SEQUENCE</scope>
    <source>
        <strain evidence="6">VKM B-2789</strain>
    </source>
</reference>
<accession>A0A9W6JTR9</accession>
<dbReference type="SMART" id="SM00260">
    <property type="entry name" value="CheW"/>
    <property type="match status" value="1"/>
</dbReference>
<dbReference type="InterPro" id="IPR039315">
    <property type="entry name" value="CheW"/>
</dbReference>
<dbReference type="SUPFAM" id="SSF50341">
    <property type="entry name" value="CheW-like"/>
    <property type="match status" value="1"/>
</dbReference>
<name>A0A9W6JTR9_9HYPH</name>
<comment type="caution">
    <text evidence="6">The sequence shown here is derived from an EMBL/GenBank/DDBJ whole genome shotgun (WGS) entry which is preliminary data.</text>
</comment>
<feature type="compositionally biased region" description="Basic and acidic residues" evidence="4">
    <location>
        <begin position="1"/>
        <end position="10"/>
    </location>
</feature>
<dbReference type="AlphaFoldDB" id="A0A9W6JTR9"/>
<sequence>MSAGADDRPSGHPANAAAPPKAAARQDTSSHETSRHQAASRLLDRPLPPGYREEWARYFAEVADADREETSASEGGEARRILVFRLADEWLALPADLVQEITEPRPRHTLPHRRDTLVLGVVNIRGELLVEVSLASLIGIGAPQGDARESGTAAFARLVVIGREGRRVAFRADEVHGLLQYAARDLVELPATIGKSASSFATSMVGWQGRLLGRLDGGLVLDAIDRGIA</sequence>
<comment type="subcellular location">
    <subcellularLocation>
        <location evidence="1">Cytoplasm</location>
    </subcellularLocation>
</comment>
<dbReference type="RefSeq" id="WP_213358939.1">
    <property type="nucleotide sequence ID" value="NZ_BSFM01000002.1"/>
</dbReference>
<dbReference type="PROSITE" id="PS50851">
    <property type="entry name" value="CHEW"/>
    <property type="match status" value="1"/>
</dbReference>
<evidence type="ECO:0000259" key="5">
    <source>
        <dbReference type="PROSITE" id="PS50851"/>
    </source>
</evidence>
<dbReference type="InterPro" id="IPR036061">
    <property type="entry name" value="CheW-like_dom_sf"/>
</dbReference>
<dbReference type="Gene3D" id="2.40.50.180">
    <property type="entry name" value="CheA-289, Domain 4"/>
    <property type="match status" value="1"/>
</dbReference>
<organism evidence="6 7">
    <name type="scientific">Ancylobacter defluvii</name>
    <dbReference type="NCBI Taxonomy" id="1282440"/>
    <lineage>
        <taxon>Bacteria</taxon>
        <taxon>Pseudomonadati</taxon>
        <taxon>Pseudomonadota</taxon>
        <taxon>Alphaproteobacteria</taxon>
        <taxon>Hyphomicrobiales</taxon>
        <taxon>Xanthobacteraceae</taxon>
        <taxon>Ancylobacter</taxon>
    </lineage>
</organism>
<reference evidence="6" key="1">
    <citation type="journal article" date="2014" name="Int. J. Syst. Evol. Microbiol.">
        <title>Complete genome sequence of Corynebacterium casei LMG S-19264T (=DSM 44701T), isolated from a smear-ripened cheese.</title>
        <authorList>
            <consortium name="US DOE Joint Genome Institute (JGI-PGF)"/>
            <person name="Walter F."/>
            <person name="Albersmeier A."/>
            <person name="Kalinowski J."/>
            <person name="Ruckert C."/>
        </authorList>
    </citation>
    <scope>NUCLEOTIDE SEQUENCE</scope>
    <source>
        <strain evidence="6">VKM B-2789</strain>
    </source>
</reference>
<evidence type="ECO:0000256" key="2">
    <source>
        <dbReference type="ARBA" id="ARBA00021483"/>
    </source>
</evidence>
<protein>
    <recommendedName>
        <fullName evidence="2">Chemotaxis protein CheW</fullName>
    </recommendedName>
</protein>
<feature type="domain" description="CheW-like" evidence="5">
    <location>
        <begin position="78"/>
        <end position="226"/>
    </location>
</feature>
<evidence type="ECO:0000313" key="6">
    <source>
        <dbReference type="EMBL" id="GLK82323.1"/>
    </source>
</evidence>
<feature type="compositionally biased region" description="Low complexity" evidence="4">
    <location>
        <begin position="13"/>
        <end position="23"/>
    </location>
</feature>
<evidence type="ECO:0000313" key="7">
    <source>
        <dbReference type="Proteomes" id="UP001143330"/>
    </source>
</evidence>
<dbReference type="GO" id="GO:0005829">
    <property type="term" value="C:cytosol"/>
    <property type="evidence" value="ECO:0007669"/>
    <property type="project" value="TreeGrafter"/>
</dbReference>
<keyword evidence="7" id="KW-1185">Reference proteome</keyword>
<feature type="region of interest" description="Disordered" evidence="4">
    <location>
        <begin position="1"/>
        <end position="49"/>
    </location>
</feature>
<dbReference type="EMBL" id="BSFM01000002">
    <property type="protein sequence ID" value="GLK82323.1"/>
    <property type="molecule type" value="Genomic_DNA"/>
</dbReference>
<evidence type="ECO:0000256" key="4">
    <source>
        <dbReference type="SAM" id="MobiDB-lite"/>
    </source>
</evidence>
<dbReference type="GO" id="GO:0007165">
    <property type="term" value="P:signal transduction"/>
    <property type="evidence" value="ECO:0007669"/>
    <property type="project" value="InterPro"/>
</dbReference>
<evidence type="ECO:0000256" key="3">
    <source>
        <dbReference type="ARBA" id="ARBA00022490"/>
    </source>
</evidence>
<keyword evidence="3" id="KW-0963">Cytoplasm</keyword>
<dbReference type="Pfam" id="PF01584">
    <property type="entry name" value="CheW"/>
    <property type="match status" value="1"/>
</dbReference>
<dbReference type="Gene3D" id="2.30.30.40">
    <property type="entry name" value="SH3 Domains"/>
    <property type="match status" value="1"/>
</dbReference>